<evidence type="ECO:0000259" key="2">
    <source>
        <dbReference type="Pfam" id="PF00155"/>
    </source>
</evidence>
<dbReference type="InterPro" id="IPR015424">
    <property type="entry name" value="PyrdxlP-dep_Trfase"/>
</dbReference>
<dbReference type="GO" id="GO:0006520">
    <property type="term" value="P:amino acid metabolic process"/>
    <property type="evidence" value="ECO:0007669"/>
    <property type="project" value="TreeGrafter"/>
</dbReference>
<organism evidence="3 4">
    <name type="scientific">Aspergillus lentulus</name>
    <dbReference type="NCBI Taxonomy" id="293939"/>
    <lineage>
        <taxon>Eukaryota</taxon>
        <taxon>Fungi</taxon>
        <taxon>Dikarya</taxon>
        <taxon>Ascomycota</taxon>
        <taxon>Pezizomycotina</taxon>
        <taxon>Eurotiomycetes</taxon>
        <taxon>Eurotiomycetidae</taxon>
        <taxon>Eurotiales</taxon>
        <taxon>Aspergillaceae</taxon>
        <taxon>Aspergillus</taxon>
        <taxon>Aspergillus subgen. Fumigati</taxon>
    </lineage>
</organism>
<reference evidence="3 4" key="1">
    <citation type="submission" date="2015-11" db="EMBL/GenBank/DDBJ databases">
        <title>Aspergillus lentulus strain IFM 54703T.</title>
        <authorList>
            <person name="Kusuya Y."/>
            <person name="Sakai K."/>
            <person name="Kamei K."/>
            <person name="Takahashi H."/>
            <person name="Yaguchi T."/>
        </authorList>
    </citation>
    <scope>NUCLEOTIDE SEQUENCE [LARGE SCALE GENOMIC DNA]</scope>
    <source>
        <strain evidence="3 4">IFM 54703</strain>
    </source>
</reference>
<dbReference type="EMBL" id="BCLY01000004">
    <property type="protein sequence ID" value="GAQ05335.1"/>
    <property type="molecule type" value="Genomic_DNA"/>
</dbReference>
<protein>
    <recommendedName>
        <fullName evidence="2">Aminotransferase class I/classII large domain-containing protein</fullName>
    </recommendedName>
</protein>
<feature type="domain" description="Aminotransferase class I/classII large" evidence="2">
    <location>
        <begin position="90"/>
        <end position="195"/>
    </location>
</feature>
<sequence length="257" mass="27981">MGSLGTSGARAVQIFSQRGQTALAHGSKSIMWDIISNLWDGETNPDCYVSIGVAENALLHDTLLDSAKLFRIFSTVIFGRFTPLNPSISSIEQLSWAFMEPGEGMLLGKPYYGTFIADISVRPSAVVIPVDFGEVNPPSPEAISQYKKAVTDFDVSTGNHVPTVMLCHPHNPLGRCYPRSAIIDLMKMCQAHQMHHALAVWNNQIDKDVPGVPLESILSIDPAGLIDADLVHVLWGMSKDVGPNGSARRRHHLAVQS</sequence>
<dbReference type="Pfam" id="PF00155">
    <property type="entry name" value="Aminotran_1_2"/>
    <property type="match status" value="1"/>
</dbReference>
<dbReference type="Proteomes" id="UP000051487">
    <property type="component" value="Unassembled WGS sequence"/>
</dbReference>
<evidence type="ECO:0000256" key="1">
    <source>
        <dbReference type="ARBA" id="ARBA00022898"/>
    </source>
</evidence>
<proteinExistence type="predicted"/>
<dbReference type="GO" id="GO:0008483">
    <property type="term" value="F:transaminase activity"/>
    <property type="evidence" value="ECO:0007669"/>
    <property type="project" value="TreeGrafter"/>
</dbReference>
<dbReference type="PANTHER" id="PTHR43795">
    <property type="entry name" value="BIFUNCTIONAL ASPARTATE AMINOTRANSFERASE AND GLUTAMATE/ASPARTATE-PREPHENATE AMINOTRANSFERASE-RELATED"/>
    <property type="match status" value="1"/>
</dbReference>
<dbReference type="InterPro" id="IPR050478">
    <property type="entry name" value="Ethylene_sulfur-biosynth"/>
</dbReference>
<evidence type="ECO:0000313" key="3">
    <source>
        <dbReference type="EMBL" id="GAQ05335.1"/>
    </source>
</evidence>
<evidence type="ECO:0000313" key="4">
    <source>
        <dbReference type="Proteomes" id="UP000051487"/>
    </source>
</evidence>
<keyword evidence="1" id="KW-0663">Pyridoxal phosphate</keyword>
<dbReference type="AlphaFoldDB" id="A0AAN4PIK7"/>
<dbReference type="GO" id="GO:0030170">
    <property type="term" value="F:pyridoxal phosphate binding"/>
    <property type="evidence" value="ECO:0007669"/>
    <property type="project" value="InterPro"/>
</dbReference>
<gene>
    <name evidence="3" type="ORF">ALT_2656</name>
</gene>
<dbReference type="PANTHER" id="PTHR43795:SF63">
    <property type="entry name" value="PUTATIVE (AFU_ORTHOLOGUE AFUA_4G00630)-RELATED"/>
    <property type="match status" value="1"/>
</dbReference>
<dbReference type="InterPro" id="IPR004839">
    <property type="entry name" value="Aminotransferase_I/II_large"/>
</dbReference>
<dbReference type="SUPFAM" id="SSF53383">
    <property type="entry name" value="PLP-dependent transferases"/>
    <property type="match status" value="1"/>
</dbReference>
<accession>A0AAN4PIK7</accession>
<name>A0AAN4PIK7_ASPLE</name>
<dbReference type="Gene3D" id="3.40.640.10">
    <property type="entry name" value="Type I PLP-dependent aspartate aminotransferase-like (Major domain)"/>
    <property type="match status" value="1"/>
</dbReference>
<comment type="caution">
    <text evidence="3">The sequence shown here is derived from an EMBL/GenBank/DDBJ whole genome shotgun (WGS) entry which is preliminary data.</text>
</comment>
<dbReference type="InterPro" id="IPR015421">
    <property type="entry name" value="PyrdxlP-dep_Trfase_major"/>
</dbReference>